<dbReference type="Proteomes" id="UP001362999">
    <property type="component" value="Unassembled WGS sequence"/>
</dbReference>
<dbReference type="AlphaFoldDB" id="A0AAW0EH25"/>
<dbReference type="EMBL" id="JAWWNJ010000001">
    <property type="protein sequence ID" value="KAK7063886.1"/>
    <property type="molecule type" value="Genomic_DNA"/>
</dbReference>
<proteinExistence type="predicted"/>
<protein>
    <submittedName>
        <fullName evidence="2">Uncharacterized protein</fullName>
    </submittedName>
</protein>
<feature type="compositionally biased region" description="Basic residues" evidence="1">
    <location>
        <begin position="95"/>
        <end position="108"/>
    </location>
</feature>
<comment type="caution">
    <text evidence="2">The sequence shown here is derived from an EMBL/GenBank/DDBJ whole genome shotgun (WGS) entry which is preliminary data.</text>
</comment>
<feature type="region of interest" description="Disordered" evidence="1">
    <location>
        <begin position="1"/>
        <end position="130"/>
    </location>
</feature>
<accession>A0AAW0EH25</accession>
<feature type="compositionally biased region" description="Basic and acidic residues" evidence="1">
    <location>
        <begin position="109"/>
        <end position="122"/>
    </location>
</feature>
<gene>
    <name evidence="2" type="ORF">R3P38DRAFT_16423</name>
</gene>
<name>A0AAW0EH25_9AGAR</name>
<evidence type="ECO:0000313" key="2">
    <source>
        <dbReference type="EMBL" id="KAK7063886.1"/>
    </source>
</evidence>
<feature type="region of interest" description="Disordered" evidence="1">
    <location>
        <begin position="171"/>
        <end position="211"/>
    </location>
</feature>
<feature type="compositionally biased region" description="Acidic residues" evidence="1">
    <location>
        <begin position="57"/>
        <end position="76"/>
    </location>
</feature>
<feature type="compositionally biased region" description="Polar residues" evidence="1">
    <location>
        <begin position="378"/>
        <end position="396"/>
    </location>
</feature>
<keyword evidence="3" id="KW-1185">Reference proteome</keyword>
<sequence>MDPAQDQDVDMDAPQISTLHQEDSPPPQPPRRVKLLVKDTRPGAGQASSSRKRPLPDDDEPEEEDEEDQLIDDDDVVPLARPVVTVPAPAESSSKRKAPSKRKPRKNEKKAVDEDRKSKEKIVQPPAPNLGATMSWFEVSAAKAHQQAGQMGTIDMGQVPLNVVNLDAAAASGSLKQGPAKKKGTRKTPAVPRPRGKPGPKPKVPPPAAAPVMLPPPSDDVEVASEAGYSFTAASSPAHVDGNTPEPEPVPYTNGTAGEETVSINLQDIPLPQYPLPLKPFPVQAPHRINTGFAPIVPLDRTGAKVRHWRKVNREIRGIAGGRWFTHSWMGEKESPLALAIASGAGDKQSSSVALPKLATVSISSASGVPPKTKARATKNSSLTGSTAPSRSSSAVPSKMRTIMVAPPTAPPSEAESDVVAVSGL</sequence>
<evidence type="ECO:0000313" key="3">
    <source>
        <dbReference type="Proteomes" id="UP001362999"/>
    </source>
</evidence>
<reference evidence="2 3" key="1">
    <citation type="journal article" date="2024" name="J Genomics">
        <title>Draft genome sequencing and assembly of Favolaschia claudopus CIRM-BRFM 2984 isolated from oak limbs.</title>
        <authorList>
            <person name="Navarro D."/>
            <person name="Drula E."/>
            <person name="Chaduli D."/>
            <person name="Cazenave R."/>
            <person name="Ahrendt S."/>
            <person name="Wang J."/>
            <person name="Lipzen A."/>
            <person name="Daum C."/>
            <person name="Barry K."/>
            <person name="Grigoriev I.V."/>
            <person name="Favel A."/>
            <person name="Rosso M.N."/>
            <person name="Martin F."/>
        </authorList>
    </citation>
    <scope>NUCLEOTIDE SEQUENCE [LARGE SCALE GENOMIC DNA]</scope>
    <source>
        <strain evidence="2 3">CIRM-BRFM 2984</strain>
    </source>
</reference>
<organism evidence="2 3">
    <name type="scientific">Favolaschia claudopus</name>
    <dbReference type="NCBI Taxonomy" id="2862362"/>
    <lineage>
        <taxon>Eukaryota</taxon>
        <taxon>Fungi</taxon>
        <taxon>Dikarya</taxon>
        <taxon>Basidiomycota</taxon>
        <taxon>Agaricomycotina</taxon>
        <taxon>Agaricomycetes</taxon>
        <taxon>Agaricomycetidae</taxon>
        <taxon>Agaricales</taxon>
        <taxon>Marasmiineae</taxon>
        <taxon>Mycenaceae</taxon>
        <taxon>Favolaschia</taxon>
    </lineage>
</organism>
<evidence type="ECO:0000256" key="1">
    <source>
        <dbReference type="SAM" id="MobiDB-lite"/>
    </source>
</evidence>
<feature type="compositionally biased region" description="Acidic residues" evidence="1">
    <location>
        <begin position="1"/>
        <end position="11"/>
    </location>
</feature>
<feature type="compositionally biased region" description="Pro residues" evidence="1">
    <location>
        <begin position="201"/>
        <end position="211"/>
    </location>
</feature>
<feature type="region of interest" description="Disordered" evidence="1">
    <location>
        <begin position="365"/>
        <end position="425"/>
    </location>
</feature>